<name>A0ACB9FI51_ARCLA</name>
<sequence>MAKARVNEYAVQDVAWHSRHESLFGSCGDDRNLHIWDIRSSCFTPLSKLYWLMKVRRGVNQIGWSPHHEEILASGCDGKRVMVWDLNRINQRQTPLEAEGGPPELLFIHGGHTESVADLSWNPFEDWTIASVANDNMMQIWKLAEHIYQFDVGTNDPPEHAKGG</sequence>
<comment type="caution">
    <text evidence="1">The sequence shown here is derived from an EMBL/GenBank/DDBJ whole genome shotgun (WGS) entry which is preliminary data.</text>
</comment>
<protein>
    <submittedName>
        <fullName evidence="1">Uncharacterized protein</fullName>
    </submittedName>
</protein>
<dbReference type="Proteomes" id="UP001055879">
    <property type="component" value="Linkage Group LG01"/>
</dbReference>
<proteinExistence type="predicted"/>
<keyword evidence="2" id="KW-1185">Reference proteome</keyword>
<gene>
    <name evidence="1" type="ORF">L6452_01435</name>
</gene>
<dbReference type="EMBL" id="CM042047">
    <property type="protein sequence ID" value="KAI3770307.1"/>
    <property type="molecule type" value="Genomic_DNA"/>
</dbReference>
<organism evidence="1 2">
    <name type="scientific">Arctium lappa</name>
    <name type="common">Greater burdock</name>
    <name type="synonym">Lappa major</name>
    <dbReference type="NCBI Taxonomy" id="4217"/>
    <lineage>
        <taxon>Eukaryota</taxon>
        <taxon>Viridiplantae</taxon>
        <taxon>Streptophyta</taxon>
        <taxon>Embryophyta</taxon>
        <taxon>Tracheophyta</taxon>
        <taxon>Spermatophyta</taxon>
        <taxon>Magnoliopsida</taxon>
        <taxon>eudicotyledons</taxon>
        <taxon>Gunneridae</taxon>
        <taxon>Pentapetalae</taxon>
        <taxon>asterids</taxon>
        <taxon>campanulids</taxon>
        <taxon>Asterales</taxon>
        <taxon>Asteraceae</taxon>
        <taxon>Carduoideae</taxon>
        <taxon>Cardueae</taxon>
        <taxon>Arctiinae</taxon>
        <taxon>Arctium</taxon>
    </lineage>
</organism>
<evidence type="ECO:0000313" key="2">
    <source>
        <dbReference type="Proteomes" id="UP001055879"/>
    </source>
</evidence>
<reference evidence="2" key="1">
    <citation type="journal article" date="2022" name="Mol. Ecol. Resour.">
        <title>The genomes of chicory, endive, great burdock and yacon provide insights into Asteraceae palaeo-polyploidization history and plant inulin production.</title>
        <authorList>
            <person name="Fan W."/>
            <person name="Wang S."/>
            <person name="Wang H."/>
            <person name="Wang A."/>
            <person name="Jiang F."/>
            <person name="Liu H."/>
            <person name="Zhao H."/>
            <person name="Xu D."/>
            <person name="Zhang Y."/>
        </authorList>
    </citation>
    <scope>NUCLEOTIDE SEQUENCE [LARGE SCALE GENOMIC DNA]</scope>
    <source>
        <strain evidence="2">cv. Niubang</strain>
    </source>
</reference>
<accession>A0ACB9FI51</accession>
<reference evidence="1 2" key="2">
    <citation type="journal article" date="2022" name="Mol. Ecol. Resour.">
        <title>The genomes of chicory, endive, great burdock and yacon provide insights into Asteraceae paleo-polyploidization history and plant inulin production.</title>
        <authorList>
            <person name="Fan W."/>
            <person name="Wang S."/>
            <person name="Wang H."/>
            <person name="Wang A."/>
            <person name="Jiang F."/>
            <person name="Liu H."/>
            <person name="Zhao H."/>
            <person name="Xu D."/>
            <person name="Zhang Y."/>
        </authorList>
    </citation>
    <scope>NUCLEOTIDE SEQUENCE [LARGE SCALE GENOMIC DNA]</scope>
    <source>
        <strain evidence="2">cv. Niubang</strain>
    </source>
</reference>
<evidence type="ECO:0000313" key="1">
    <source>
        <dbReference type="EMBL" id="KAI3770307.1"/>
    </source>
</evidence>